<dbReference type="InterPro" id="IPR042099">
    <property type="entry name" value="ANL_N_sf"/>
</dbReference>
<evidence type="ECO:0000259" key="5">
    <source>
        <dbReference type="Pfam" id="PF00501"/>
    </source>
</evidence>
<proteinExistence type="inferred from homology"/>
<dbReference type="EC" id="6.2.1.3" evidence="6"/>
<evidence type="ECO:0000256" key="1">
    <source>
        <dbReference type="ARBA" id="ARBA00006432"/>
    </source>
</evidence>
<gene>
    <name evidence="6" type="ORF">NYF23_06500</name>
</gene>
<dbReference type="PANTHER" id="PTHR43107">
    <property type="entry name" value="LONG-CHAIN FATTY ACID TRANSPORT PROTEIN"/>
    <property type="match status" value="1"/>
</dbReference>
<evidence type="ECO:0000256" key="4">
    <source>
        <dbReference type="ARBA" id="ARBA00022840"/>
    </source>
</evidence>
<dbReference type="PANTHER" id="PTHR43107:SF15">
    <property type="entry name" value="FATTY ACID TRANSPORT PROTEIN 3, ISOFORM A"/>
    <property type="match status" value="1"/>
</dbReference>
<reference evidence="6" key="1">
    <citation type="submission" date="2022-08" db="EMBL/GenBank/DDBJ databases">
        <title>Catabolic pathway analysis in culturable SAR92 clade bacteria reveals their overlooked roles in DMSP degradation in coastal seas.</title>
        <authorList>
            <person name="He X."/>
            <person name="Zhang X."/>
            <person name="Zhang Y."/>
        </authorList>
    </citation>
    <scope>NUCLEOTIDE SEQUENCE</scope>
    <source>
        <strain evidence="6">H455</strain>
    </source>
</reference>
<dbReference type="InterPro" id="IPR045851">
    <property type="entry name" value="AMP-bd_C_sf"/>
</dbReference>
<dbReference type="InterPro" id="IPR020845">
    <property type="entry name" value="AMP-binding_CS"/>
</dbReference>
<dbReference type="Gene3D" id="3.30.300.30">
    <property type="match status" value="1"/>
</dbReference>
<evidence type="ECO:0000313" key="7">
    <source>
        <dbReference type="Proteomes" id="UP001059934"/>
    </source>
</evidence>
<keyword evidence="4" id="KW-0067">ATP-binding</keyword>
<keyword evidence="7" id="KW-1185">Reference proteome</keyword>
<dbReference type="InterPro" id="IPR000873">
    <property type="entry name" value="AMP-dep_synth/lig_dom"/>
</dbReference>
<feature type="domain" description="AMP-dependent synthetase/ligase" evidence="5">
    <location>
        <begin position="39"/>
        <end position="389"/>
    </location>
</feature>
<keyword evidence="2 6" id="KW-0436">Ligase</keyword>
<dbReference type="Proteomes" id="UP001059934">
    <property type="component" value="Chromosome"/>
</dbReference>
<dbReference type="EMBL" id="CP103416">
    <property type="protein sequence ID" value="UVW36251.1"/>
    <property type="molecule type" value="Genomic_DNA"/>
</dbReference>
<dbReference type="PROSITE" id="PS00455">
    <property type="entry name" value="AMP_BINDING"/>
    <property type="match status" value="1"/>
</dbReference>
<protein>
    <submittedName>
        <fullName evidence="6">Long-chain-acyl-CoA synthetase</fullName>
        <ecNumber evidence="6">6.2.1.3</ecNumber>
    </submittedName>
</protein>
<comment type="similarity">
    <text evidence="1">Belongs to the ATP-dependent AMP-binding enzyme family.</text>
</comment>
<accession>A0ABY5TUJ7</accession>
<keyword evidence="3" id="KW-0547">Nucleotide-binding</keyword>
<dbReference type="Gene3D" id="3.40.50.12780">
    <property type="entry name" value="N-terminal domain of ligase-like"/>
    <property type="match status" value="1"/>
</dbReference>
<sequence length="600" mass="66615">MFDIKEFFRVTKEFLQLVPVLSVKPTSNEDAVSMASVLEGTVAKYADRSMIIFEGRELTWGEFNALTNQFAHALMARGVKRGDSVSVMMENRIEMLACTFALQKIGAISSLINYALTGAQLAHCVTISGSTKCLVGEEIYGSLDAVRAQLSLGDEDILWVADQRSNSVPENAEDIVSSLEQYPDTNLEDTNSILAGATAMYIFTSGTTGMPKAAKIPHRRWLSAAHAFGLAGCRAQPSDRFYLCLPLFHGTGLMCGIGSSFYTGASIFLRRRFSASEFWSDVYKYKTTNFIYVGELCRYLLAQPVSPFEQNNTLTRVFGNGLRPDIWDEFKQRFGIERVCEFYGSSEGNVTFFNALNKDRTMGLTPANIMLVKYDVDADEMVRDADGELIQVPVGEAGLLLGEIDERYKFDGYTNNDATESKILRDVVKPGDAWFNTGDLINEVDVGFAVGKKHYQFVDRVGDTFRWRSENVSTNEVGEILNGCDQVEMANVYGVDIPATEGKAGMVSLTLKPGQQFDASAFSDFVNANLTSFSQPVFVRVQPEATTTGTFKLLKGDLRKQGFHLDQVADELYVMPPRGKQYQKLDRDLYEKIVEGTAGY</sequence>
<name>A0ABY5TUJ7_9GAMM</name>
<evidence type="ECO:0000313" key="6">
    <source>
        <dbReference type="EMBL" id="UVW36251.1"/>
    </source>
</evidence>
<organism evidence="6 7">
    <name type="scientific">SAR92 clade bacterium H455</name>
    <dbReference type="NCBI Taxonomy" id="2974818"/>
    <lineage>
        <taxon>Bacteria</taxon>
        <taxon>Pseudomonadati</taxon>
        <taxon>Pseudomonadota</taxon>
        <taxon>Gammaproteobacteria</taxon>
        <taxon>Cellvibrionales</taxon>
        <taxon>Porticoccaceae</taxon>
        <taxon>SAR92 clade</taxon>
    </lineage>
</organism>
<evidence type="ECO:0000256" key="3">
    <source>
        <dbReference type="ARBA" id="ARBA00022741"/>
    </source>
</evidence>
<dbReference type="Pfam" id="PF00501">
    <property type="entry name" value="AMP-binding"/>
    <property type="match status" value="1"/>
</dbReference>
<dbReference type="SUPFAM" id="SSF56801">
    <property type="entry name" value="Acetyl-CoA synthetase-like"/>
    <property type="match status" value="1"/>
</dbReference>
<dbReference type="GO" id="GO:0004467">
    <property type="term" value="F:long-chain fatty acid-CoA ligase activity"/>
    <property type="evidence" value="ECO:0007669"/>
    <property type="project" value="UniProtKB-EC"/>
</dbReference>
<evidence type="ECO:0000256" key="2">
    <source>
        <dbReference type="ARBA" id="ARBA00022598"/>
    </source>
</evidence>
<dbReference type="NCBIfam" id="NF006134">
    <property type="entry name" value="PRK08279.1"/>
    <property type="match status" value="1"/>
</dbReference>